<dbReference type="Gramene" id="TKW35207">
    <property type="protein sequence ID" value="TKW35207"/>
    <property type="gene ID" value="SEVIR_2G357166v2"/>
</dbReference>
<dbReference type="EMBL" id="CM016553">
    <property type="protein sequence ID" value="TKW35207.1"/>
    <property type="molecule type" value="Genomic_DNA"/>
</dbReference>
<organism evidence="2 3">
    <name type="scientific">Setaria viridis</name>
    <name type="common">Green bristlegrass</name>
    <name type="synonym">Setaria italica subsp. viridis</name>
    <dbReference type="NCBI Taxonomy" id="4556"/>
    <lineage>
        <taxon>Eukaryota</taxon>
        <taxon>Viridiplantae</taxon>
        <taxon>Streptophyta</taxon>
        <taxon>Embryophyta</taxon>
        <taxon>Tracheophyta</taxon>
        <taxon>Spermatophyta</taxon>
        <taxon>Magnoliopsida</taxon>
        <taxon>Liliopsida</taxon>
        <taxon>Poales</taxon>
        <taxon>Poaceae</taxon>
        <taxon>PACMAD clade</taxon>
        <taxon>Panicoideae</taxon>
        <taxon>Panicodae</taxon>
        <taxon>Paniceae</taxon>
        <taxon>Cenchrinae</taxon>
        <taxon>Setaria</taxon>
    </lineage>
</organism>
<sequence>MPSPLCRCLEAPASPRQLAALADDLLEEILLRVSCPADLARASAASSPTPPSSAGTAPSTRRSSSASSRKCRLASTPPRRPTPTPPPRAPSPTPPPASPSTTSLPPDAIGNRGTPATCAMAASFSRAAPLGIRASTSPTSRCATPFSGGTGCCLPYPTTYSPPSTSSSKIFHRSRPSLFLLEKRRMGHHLE</sequence>
<feature type="region of interest" description="Disordered" evidence="1">
    <location>
        <begin position="39"/>
        <end position="115"/>
    </location>
</feature>
<protein>
    <submittedName>
        <fullName evidence="2">Uncharacterized protein</fullName>
    </submittedName>
</protein>
<proteinExistence type="predicted"/>
<feature type="compositionally biased region" description="Low complexity" evidence="1">
    <location>
        <begin position="40"/>
        <end position="77"/>
    </location>
</feature>
<evidence type="ECO:0000313" key="3">
    <source>
        <dbReference type="Proteomes" id="UP000298652"/>
    </source>
</evidence>
<evidence type="ECO:0000256" key="1">
    <source>
        <dbReference type="SAM" id="MobiDB-lite"/>
    </source>
</evidence>
<gene>
    <name evidence="2" type="ORF">SEVIR_2G357166v2</name>
</gene>
<dbReference type="Proteomes" id="UP000298652">
    <property type="component" value="Chromosome 2"/>
</dbReference>
<feature type="compositionally biased region" description="Pro residues" evidence="1">
    <location>
        <begin position="78"/>
        <end position="98"/>
    </location>
</feature>
<keyword evidence="3" id="KW-1185">Reference proteome</keyword>
<accession>A0A4U6WBT1</accession>
<dbReference type="AlphaFoldDB" id="A0A4U6WBT1"/>
<name>A0A4U6WBT1_SETVI</name>
<evidence type="ECO:0000313" key="2">
    <source>
        <dbReference type="EMBL" id="TKW35207.1"/>
    </source>
</evidence>
<reference evidence="2" key="1">
    <citation type="submission" date="2019-03" db="EMBL/GenBank/DDBJ databases">
        <title>WGS assembly of Setaria viridis.</title>
        <authorList>
            <person name="Huang P."/>
            <person name="Jenkins J."/>
            <person name="Grimwood J."/>
            <person name="Barry K."/>
            <person name="Healey A."/>
            <person name="Mamidi S."/>
            <person name="Sreedasyam A."/>
            <person name="Shu S."/>
            <person name="Feldman M."/>
            <person name="Wu J."/>
            <person name="Yu Y."/>
            <person name="Chen C."/>
            <person name="Johnson J."/>
            <person name="Rokhsar D."/>
            <person name="Baxter I."/>
            <person name="Schmutz J."/>
            <person name="Brutnell T."/>
            <person name="Kellogg E."/>
        </authorList>
    </citation>
    <scope>NUCLEOTIDE SEQUENCE [LARGE SCALE GENOMIC DNA]</scope>
</reference>